<evidence type="ECO:0000313" key="2">
    <source>
        <dbReference type="Proteomes" id="UP000006251"/>
    </source>
</evidence>
<dbReference type="STRING" id="1121922.GCA_000428905_00422"/>
<dbReference type="RefSeq" id="WP_006013166.1">
    <property type="nucleotide sequence ID" value="NZ_BAEQ01000050.1"/>
</dbReference>
<evidence type="ECO:0000313" key="1">
    <source>
        <dbReference type="EMBL" id="GAC29792.1"/>
    </source>
</evidence>
<gene>
    <name evidence="1" type="ORF">GPAL_2941</name>
</gene>
<reference evidence="2" key="1">
    <citation type="journal article" date="2014" name="Environ. Microbiol.">
        <title>Comparative genomics of the marine bacterial genus Glaciecola reveals the high degree of genomic diversity and genomic characteristic for cold adaptation.</title>
        <authorList>
            <person name="Qin Q.L."/>
            <person name="Xie B.B."/>
            <person name="Yu Y."/>
            <person name="Shu Y.L."/>
            <person name="Rong J.C."/>
            <person name="Zhang Y.J."/>
            <person name="Zhao D.L."/>
            <person name="Chen X.L."/>
            <person name="Zhang X.Y."/>
            <person name="Chen B."/>
            <person name="Zhou B.C."/>
            <person name="Zhang Y.Z."/>
        </authorList>
    </citation>
    <scope>NUCLEOTIDE SEQUENCE [LARGE SCALE GENOMIC DNA]</scope>
    <source>
        <strain evidence="2">ACAM 615</strain>
    </source>
</reference>
<protein>
    <submittedName>
        <fullName evidence="1">Uncharacterized protein</fullName>
    </submittedName>
</protein>
<dbReference type="InterPro" id="IPR006311">
    <property type="entry name" value="TAT_signal"/>
</dbReference>
<comment type="caution">
    <text evidence="1">The sequence shown here is derived from an EMBL/GenBank/DDBJ whole genome shotgun (WGS) entry which is preliminary data.</text>
</comment>
<proteinExistence type="predicted"/>
<sequence>MLDKNSNLTDQNLDGASSRRKFLTRASVGAALATIPAKSVWATGLTNSIVASGHGSDFAGGTPLILKLPDQWLRSGVSALGRVYAGLTYTASPVINWKLRRCFNGKESKLRLCHLLGDKIELKHFIEHKVRGKVVSQKHKGRHYDIELTERGFSSNKERRYTWGKLISHLGSEDGSPTDLNSYIVSAYLNAKYSGRHGIHYPIVNAINGNHAPYQSAELFLSKLHISAVADPVGTLRTLKALHHHPESLQHATG</sequence>
<name>K6ZHH6_9ALTE</name>
<accession>K6ZHH6</accession>
<dbReference type="EMBL" id="BAEQ01000050">
    <property type="protein sequence ID" value="GAC29792.1"/>
    <property type="molecule type" value="Genomic_DNA"/>
</dbReference>
<dbReference type="AlphaFoldDB" id="K6ZHH6"/>
<keyword evidence="2" id="KW-1185">Reference proteome</keyword>
<dbReference type="PROSITE" id="PS51318">
    <property type="entry name" value="TAT"/>
    <property type="match status" value="1"/>
</dbReference>
<dbReference type="Proteomes" id="UP000006251">
    <property type="component" value="Unassembled WGS sequence"/>
</dbReference>
<organism evidence="1 2">
    <name type="scientific">Brumicola pallidula DSM 14239 = ACAM 615</name>
    <dbReference type="NCBI Taxonomy" id="1121922"/>
    <lineage>
        <taxon>Bacteria</taxon>
        <taxon>Pseudomonadati</taxon>
        <taxon>Pseudomonadota</taxon>
        <taxon>Gammaproteobacteria</taxon>
        <taxon>Alteromonadales</taxon>
        <taxon>Alteromonadaceae</taxon>
        <taxon>Brumicola</taxon>
    </lineage>
</organism>